<protein>
    <submittedName>
        <fullName evidence="2">Uncharacterized protein</fullName>
    </submittedName>
</protein>
<feature type="chain" id="PRO_5026298473" evidence="1">
    <location>
        <begin position="22"/>
        <end position="209"/>
    </location>
</feature>
<dbReference type="Proteomes" id="UP000799291">
    <property type="component" value="Unassembled WGS sequence"/>
</dbReference>
<organism evidence="2 3">
    <name type="scientific">Lentithecium fluviatile CBS 122367</name>
    <dbReference type="NCBI Taxonomy" id="1168545"/>
    <lineage>
        <taxon>Eukaryota</taxon>
        <taxon>Fungi</taxon>
        <taxon>Dikarya</taxon>
        <taxon>Ascomycota</taxon>
        <taxon>Pezizomycotina</taxon>
        <taxon>Dothideomycetes</taxon>
        <taxon>Pleosporomycetidae</taxon>
        <taxon>Pleosporales</taxon>
        <taxon>Massarineae</taxon>
        <taxon>Lentitheciaceae</taxon>
        <taxon>Lentithecium</taxon>
    </lineage>
</organism>
<accession>A0A6G1IQ76</accession>
<sequence length="209" mass="22965">MQSRALTFTIVLLASSHLTNSHLLPLIPKNPTPLSTLKERDVCATYSIVERFGDGYAIQTHKHVQLTVPMFCEDDNGCEVSSEESQTFEIGAQVGASFEWADAGFSVAKSVTTGQSNTCTAKQGETVCVWEAVGFTEYSVQKCEKNYCLPNKNDCAASYRIKSPNANNKGSRYYCSDTCYDVGYQYWEATGGAGCKVKKGDLEARRLIC</sequence>
<evidence type="ECO:0000313" key="3">
    <source>
        <dbReference type="Proteomes" id="UP000799291"/>
    </source>
</evidence>
<reference evidence="2" key="1">
    <citation type="journal article" date="2020" name="Stud. Mycol.">
        <title>101 Dothideomycetes genomes: a test case for predicting lifestyles and emergence of pathogens.</title>
        <authorList>
            <person name="Haridas S."/>
            <person name="Albert R."/>
            <person name="Binder M."/>
            <person name="Bloem J."/>
            <person name="Labutti K."/>
            <person name="Salamov A."/>
            <person name="Andreopoulos B."/>
            <person name="Baker S."/>
            <person name="Barry K."/>
            <person name="Bills G."/>
            <person name="Bluhm B."/>
            <person name="Cannon C."/>
            <person name="Castanera R."/>
            <person name="Culley D."/>
            <person name="Daum C."/>
            <person name="Ezra D."/>
            <person name="Gonzalez J."/>
            <person name="Henrissat B."/>
            <person name="Kuo A."/>
            <person name="Liang C."/>
            <person name="Lipzen A."/>
            <person name="Lutzoni F."/>
            <person name="Magnuson J."/>
            <person name="Mondo S."/>
            <person name="Nolan M."/>
            <person name="Ohm R."/>
            <person name="Pangilinan J."/>
            <person name="Park H.-J."/>
            <person name="Ramirez L."/>
            <person name="Alfaro M."/>
            <person name="Sun H."/>
            <person name="Tritt A."/>
            <person name="Yoshinaga Y."/>
            <person name="Zwiers L.-H."/>
            <person name="Turgeon B."/>
            <person name="Goodwin S."/>
            <person name="Spatafora J."/>
            <person name="Crous P."/>
            <person name="Grigoriev I."/>
        </authorList>
    </citation>
    <scope>NUCLEOTIDE SEQUENCE</scope>
    <source>
        <strain evidence="2">CBS 122367</strain>
    </source>
</reference>
<proteinExistence type="predicted"/>
<keyword evidence="1" id="KW-0732">Signal</keyword>
<gene>
    <name evidence="2" type="ORF">K458DRAFT_489989</name>
</gene>
<feature type="signal peptide" evidence="1">
    <location>
        <begin position="1"/>
        <end position="21"/>
    </location>
</feature>
<dbReference type="OrthoDB" id="3641682at2759"/>
<dbReference type="AlphaFoldDB" id="A0A6G1IQ76"/>
<keyword evidence="3" id="KW-1185">Reference proteome</keyword>
<evidence type="ECO:0000256" key="1">
    <source>
        <dbReference type="SAM" id="SignalP"/>
    </source>
</evidence>
<evidence type="ECO:0000313" key="2">
    <source>
        <dbReference type="EMBL" id="KAF2680305.1"/>
    </source>
</evidence>
<dbReference type="EMBL" id="MU005597">
    <property type="protein sequence ID" value="KAF2680305.1"/>
    <property type="molecule type" value="Genomic_DNA"/>
</dbReference>
<name>A0A6G1IQ76_9PLEO</name>